<evidence type="ECO:0000256" key="2">
    <source>
        <dbReference type="SAM" id="Phobius"/>
    </source>
</evidence>
<dbReference type="Proteomes" id="UP000295388">
    <property type="component" value="Unassembled WGS sequence"/>
</dbReference>
<feature type="transmembrane region" description="Helical" evidence="2">
    <location>
        <begin position="341"/>
        <end position="363"/>
    </location>
</feature>
<feature type="transmembrane region" description="Helical" evidence="2">
    <location>
        <begin position="130"/>
        <end position="148"/>
    </location>
</feature>
<keyword evidence="4" id="KW-1185">Reference proteome</keyword>
<dbReference type="Pfam" id="PF07690">
    <property type="entry name" value="MFS_1"/>
    <property type="match status" value="1"/>
</dbReference>
<feature type="transmembrane region" description="Helical" evidence="2">
    <location>
        <begin position="400"/>
        <end position="417"/>
    </location>
</feature>
<feature type="compositionally biased region" description="Basic and acidic residues" evidence="1">
    <location>
        <begin position="437"/>
        <end position="446"/>
    </location>
</feature>
<dbReference type="Gene3D" id="1.20.1250.20">
    <property type="entry name" value="MFS general substrate transporter like domains"/>
    <property type="match status" value="2"/>
</dbReference>
<protein>
    <recommendedName>
        <fullName evidence="5">MFS transporter</fullName>
    </recommendedName>
</protein>
<feature type="transmembrane region" description="Helical" evidence="2">
    <location>
        <begin position="42"/>
        <end position="64"/>
    </location>
</feature>
<dbReference type="GO" id="GO:0022857">
    <property type="term" value="F:transmembrane transporter activity"/>
    <property type="evidence" value="ECO:0007669"/>
    <property type="project" value="InterPro"/>
</dbReference>
<accession>A0A4R6KN75</accession>
<name>A0A4R6KN75_9ACTN</name>
<feature type="region of interest" description="Disordered" evidence="1">
    <location>
        <begin position="424"/>
        <end position="446"/>
    </location>
</feature>
<organism evidence="3 4">
    <name type="scientific">Kribbella caucasensis</name>
    <dbReference type="NCBI Taxonomy" id="2512215"/>
    <lineage>
        <taxon>Bacteria</taxon>
        <taxon>Bacillati</taxon>
        <taxon>Actinomycetota</taxon>
        <taxon>Actinomycetes</taxon>
        <taxon>Propionibacteriales</taxon>
        <taxon>Kribbellaceae</taxon>
        <taxon>Kribbella</taxon>
    </lineage>
</organism>
<evidence type="ECO:0000256" key="1">
    <source>
        <dbReference type="SAM" id="MobiDB-lite"/>
    </source>
</evidence>
<proteinExistence type="predicted"/>
<feature type="transmembrane region" description="Helical" evidence="2">
    <location>
        <begin position="154"/>
        <end position="173"/>
    </location>
</feature>
<feature type="transmembrane region" description="Helical" evidence="2">
    <location>
        <begin position="257"/>
        <end position="276"/>
    </location>
</feature>
<dbReference type="AlphaFoldDB" id="A0A4R6KN75"/>
<evidence type="ECO:0008006" key="5">
    <source>
        <dbReference type="Google" id="ProtNLM"/>
    </source>
</evidence>
<keyword evidence="2" id="KW-1133">Transmembrane helix</keyword>
<feature type="transmembrane region" description="Helical" evidence="2">
    <location>
        <begin position="375"/>
        <end position="394"/>
    </location>
</feature>
<reference evidence="3 4" key="1">
    <citation type="submission" date="2019-03" db="EMBL/GenBank/DDBJ databases">
        <title>Genomic Encyclopedia of Type Strains, Phase III (KMG-III): the genomes of soil and plant-associated and newly described type strains.</title>
        <authorList>
            <person name="Whitman W."/>
        </authorList>
    </citation>
    <scope>NUCLEOTIDE SEQUENCE [LARGE SCALE GENOMIC DNA]</scope>
    <source>
        <strain evidence="3 4">VKM Ac-2527</strain>
    </source>
</reference>
<keyword evidence="2" id="KW-0812">Transmembrane</keyword>
<keyword evidence="2" id="KW-0472">Membrane</keyword>
<feature type="transmembrane region" description="Helical" evidence="2">
    <location>
        <begin position="96"/>
        <end position="118"/>
    </location>
</feature>
<comment type="caution">
    <text evidence="3">The sequence shown here is derived from an EMBL/GenBank/DDBJ whole genome shotgun (WGS) entry which is preliminary data.</text>
</comment>
<feature type="transmembrane region" description="Helical" evidence="2">
    <location>
        <begin position="71"/>
        <end position="90"/>
    </location>
</feature>
<dbReference type="EMBL" id="SNWQ01000002">
    <property type="protein sequence ID" value="TDO52721.1"/>
    <property type="molecule type" value="Genomic_DNA"/>
</dbReference>
<gene>
    <name evidence="3" type="ORF">EV643_102563</name>
</gene>
<feature type="transmembrane region" description="Helical" evidence="2">
    <location>
        <begin position="314"/>
        <end position="335"/>
    </location>
</feature>
<feature type="transmembrane region" description="Helical" evidence="2">
    <location>
        <begin position="282"/>
        <end position="302"/>
    </location>
</feature>
<evidence type="ECO:0000313" key="3">
    <source>
        <dbReference type="EMBL" id="TDO52721.1"/>
    </source>
</evidence>
<dbReference type="InterPro" id="IPR011701">
    <property type="entry name" value="MFS"/>
</dbReference>
<dbReference type="OrthoDB" id="4395893at2"/>
<dbReference type="InterPro" id="IPR036259">
    <property type="entry name" value="MFS_trans_sf"/>
</dbReference>
<evidence type="ECO:0000313" key="4">
    <source>
        <dbReference type="Proteomes" id="UP000295388"/>
    </source>
</evidence>
<sequence>MSRRQGDLLASLSLAGLGFAIASLGPCVALLARDLEEPAGDLAWLSSTFAVGLLVIAAVGPLVLRTDARMPVLRAGALVCATGAVLLAVAQGLIVALLGGLLVGLGGALMLLVVPLMLNGPDAAVRIARANAISSGLSILAPLLIGALDTQGPTGRLAILLAIPPLVVLVALARPTPSRALSARSSRRTDVPQANTLEPAIAPRAEGFGTTGAAAGVPNTAVPRADGVGAGTPDFTSPGLVVLGAAQGMWGTVAARWVRVVLAVGVEFCFVIWAVARLVATGLPAATAALLGSVFPLGMAIGRMIGPVRLGRTSALLPGSVVAAAGAVLVCSANSPGLVTIGLALAGLGVATLYPITVADLIGTPGARPAHLASLSAFASGIAILVAPAVLAALANVVDLRTAFLITLPLLAILLTVRVRRPDPALPDQDNQGPDKLTNEHYKQAS</sequence>
<dbReference type="RefSeq" id="WP_133799109.1">
    <property type="nucleotide sequence ID" value="NZ_SNWQ01000002.1"/>
</dbReference>
<dbReference type="SUPFAM" id="SSF103473">
    <property type="entry name" value="MFS general substrate transporter"/>
    <property type="match status" value="1"/>
</dbReference>